<dbReference type="Gene3D" id="4.10.320.10">
    <property type="entry name" value="E3-binding domain"/>
    <property type="match status" value="1"/>
</dbReference>
<accession>A0A1Q2CC35</accession>
<dbReference type="KEGG" id="tfl:RPIT_01610"/>
<feature type="domain" description="Lsr2 dimerization" evidence="2">
    <location>
        <begin position="1"/>
        <end position="57"/>
    </location>
</feature>
<dbReference type="Gene3D" id="3.30.60.230">
    <property type="entry name" value="Lsr2, dimerization domain"/>
    <property type="match status" value="1"/>
</dbReference>
<protein>
    <submittedName>
        <fullName evidence="4">Uncharacterized protein</fullName>
    </submittedName>
</protein>
<feature type="domain" description="Lsr2 DNA-binding" evidence="3">
    <location>
        <begin position="74"/>
        <end position="107"/>
    </location>
</feature>
<dbReference type="OrthoDB" id="4113332at2"/>
<feature type="compositionally biased region" description="Low complexity" evidence="1">
    <location>
        <begin position="65"/>
        <end position="78"/>
    </location>
</feature>
<dbReference type="InterPro" id="IPR024412">
    <property type="entry name" value="Lsr2_dim_dom"/>
</dbReference>
<evidence type="ECO:0000313" key="5">
    <source>
        <dbReference type="Proteomes" id="UP000188324"/>
    </source>
</evidence>
<dbReference type="EMBL" id="CP019605">
    <property type="protein sequence ID" value="AQP43666.1"/>
    <property type="molecule type" value="Genomic_DNA"/>
</dbReference>
<dbReference type="STRING" id="1610493.RPIT_01610"/>
<name>A0A1Q2CC35_9ACTN</name>
<organism evidence="4 5">
    <name type="scientific">Tessaracoccus flavus</name>
    <dbReference type="NCBI Taxonomy" id="1610493"/>
    <lineage>
        <taxon>Bacteria</taxon>
        <taxon>Bacillati</taxon>
        <taxon>Actinomycetota</taxon>
        <taxon>Actinomycetes</taxon>
        <taxon>Propionibacteriales</taxon>
        <taxon>Propionibacteriaceae</taxon>
        <taxon>Tessaracoccus</taxon>
    </lineage>
</organism>
<keyword evidence="5" id="KW-1185">Reference proteome</keyword>
<dbReference type="InterPro" id="IPR055370">
    <property type="entry name" value="Lsr2_DNA-bd"/>
</dbReference>
<evidence type="ECO:0000259" key="3">
    <source>
        <dbReference type="Pfam" id="PF23359"/>
    </source>
</evidence>
<evidence type="ECO:0000313" key="4">
    <source>
        <dbReference type="EMBL" id="AQP43666.1"/>
    </source>
</evidence>
<dbReference type="Pfam" id="PF11774">
    <property type="entry name" value="Lsr2"/>
    <property type="match status" value="1"/>
</dbReference>
<reference evidence="4 5" key="1">
    <citation type="journal article" date="2016" name="Int. J. Syst. Evol. Microbiol.">
        <title>Tessaracoccus flavus sp. nov., isolated from the drainage system of a lindane-producing factory.</title>
        <authorList>
            <person name="Kumari R."/>
            <person name="Singh P."/>
            <person name="Schumann P."/>
            <person name="Lal R."/>
        </authorList>
    </citation>
    <scope>NUCLEOTIDE SEQUENCE [LARGE SCALE GENOMIC DNA]</scope>
    <source>
        <strain evidence="4 5">RP1T</strain>
    </source>
</reference>
<dbReference type="Proteomes" id="UP000188324">
    <property type="component" value="Chromosome"/>
</dbReference>
<dbReference type="InterPro" id="IPR042261">
    <property type="entry name" value="Lsr2-like_dimerization"/>
</dbReference>
<feature type="region of interest" description="Disordered" evidence="1">
    <location>
        <begin position="54"/>
        <end position="88"/>
    </location>
</feature>
<evidence type="ECO:0000256" key="1">
    <source>
        <dbReference type="SAM" id="MobiDB-lite"/>
    </source>
</evidence>
<dbReference type="Pfam" id="PF23359">
    <property type="entry name" value="Lsr2_DNA-bd"/>
    <property type="match status" value="1"/>
</dbReference>
<dbReference type="RefSeq" id="WP_077339902.1">
    <property type="nucleotide sequence ID" value="NZ_CP019605.1"/>
</dbReference>
<gene>
    <name evidence="4" type="ORF">RPIT_01610</name>
</gene>
<dbReference type="InterPro" id="IPR036625">
    <property type="entry name" value="E3-bd_dom_sf"/>
</dbReference>
<dbReference type="AlphaFoldDB" id="A0A1Q2CC35"/>
<evidence type="ECO:0000259" key="2">
    <source>
        <dbReference type="Pfam" id="PF11774"/>
    </source>
</evidence>
<dbReference type="GO" id="GO:0003677">
    <property type="term" value="F:DNA binding"/>
    <property type="evidence" value="ECO:0007669"/>
    <property type="project" value="InterPro"/>
</dbReference>
<sequence>MARQIRVILTDDIDGSEGAQTVEFALAGKNYSIDLNETNRKKLETALAPFIEKADKVSRGRTQRRSSSSSARSGNTSAVRSWARGEGYEVSDRGRVPAHIVEAYEAAH</sequence>
<dbReference type="GO" id="GO:0016746">
    <property type="term" value="F:acyltransferase activity"/>
    <property type="evidence" value="ECO:0007669"/>
    <property type="project" value="InterPro"/>
</dbReference>
<proteinExistence type="predicted"/>